<feature type="transmembrane region" description="Helical" evidence="5">
    <location>
        <begin position="290"/>
        <end position="307"/>
    </location>
</feature>
<keyword evidence="3 5" id="KW-1133">Transmembrane helix</keyword>
<proteinExistence type="predicted"/>
<keyword evidence="2 5" id="KW-0812">Transmembrane</keyword>
<evidence type="ECO:0000256" key="3">
    <source>
        <dbReference type="ARBA" id="ARBA00022989"/>
    </source>
</evidence>
<evidence type="ECO:0000256" key="5">
    <source>
        <dbReference type="SAM" id="Phobius"/>
    </source>
</evidence>
<feature type="transmembrane region" description="Helical" evidence="5">
    <location>
        <begin position="130"/>
        <end position="149"/>
    </location>
</feature>
<name>A0ABP0EKP6_9ASCO</name>
<protein>
    <recommendedName>
        <fullName evidence="6">Major facilitator superfamily (MFS) profile domain-containing protein</fullName>
    </recommendedName>
</protein>
<feature type="transmembrane region" description="Helical" evidence="5">
    <location>
        <begin position="259"/>
        <end position="278"/>
    </location>
</feature>
<dbReference type="Pfam" id="PF07690">
    <property type="entry name" value="MFS_1"/>
    <property type="match status" value="1"/>
</dbReference>
<feature type="transmembrane region" description="Helical" evidence="5">
    <location>
        <begin position="41"/>
        <end position="62"/>
    </location>
</feature>
<dbReference type="PANTHER" id="PTHR23514:SF6">
    <property type="entry name" value="MAJOR FACILITATOR SUPERFAMILY (MFS) PROFILE DOMAIN-CONTAINING PROTEIN"/>
    <property type="match status" value="1"/>
</dbReference>
<evidence type="ECO:0000256" key="2">
    <source>
        <dbReference type="ARBA" id="ARBA00022692"/>
    </source>
</evidence>
<feature type="transmembrane region" description="Helical" evidence="5">
    <location>
        <begin position="377"/>
        <end position="398"/>
    </location>
</feature>
<dbReference type="InterPro" id="IPR036259">
    <property type="entry name" value="MFS_trans_sf"/>
</dbReference>
<organism evidence="7 8">
    <name type="scientific">[Candida] anglica</name>
    <dbReference type="NCBI Taxonomy" id="148631"/>
    <lineage>
        <taxon>Eukaryota</taxon>
        <taxon>Fungi</taxon>
        <taxon>Dikarya</taxon>
        <taxon>Ascomycota</taxon>
        <taxon>Saccharomycotina</taxon>
        <taxon>Pichiomycetes</taxon>
        <taxon>Debaryomycetaceae</taxon>
        <taxon>Kurtzmaniella</taxon>
    </lineage>
</organism>
<feature type="transmembrane region" description="Helical" evidence="5">
    <location>
        <begin position="74"/>
        <end position="90"/>
    </location>
</feature>
<dbReference type="PROSITE" id="PS51257">
    <property type="entry name" value="PROKAR_LIPOPROTEIN"/>
    <property type="match status" value="1"/>
</dbReference>
<dbReference type="EMBL" id="OZ004259">
    <property type="protein sequence ID" value="CAK7918026.1"/>
    <property type="molecule type" value="Genomic_DNA"/>
</dbReference>
<keyword evidence="8" id="KW-1185">Reference proteome</keyword>
<dbReference type="InterPro" id="IPR051788">
    <property type="entry name" value="MFS_Transporter"/>
</dbReference>
<dbReference type="InterPro" id="IPR020846">
    <property type="entry name" value="MFS_dom"/>
</dbReference>
<dbReference type="PANTHER" id="PTHR23514">
    <property type="entry name" value="BYPASS OF STOP CODON PROTEIN 6"/>
    <property type="match status" value="1"/>
</dbReference>
<dbReference type="Gene3D" id="1.20.1250.20">
    <property type="entry name" value="MFS general substrate transporter like domains"/>
    <property type="match status" value="2"/>
</dbReference>
<sequence length="416" mass="45681">MSEVRKKWRVAASSLWSFGCGFSDAAPGALLPYIEEYYHISYSIVSLIWMANAAGFIVVAVLSGKIQIWFGMQRSLILGCLLSCVMYGMVSSGSHFAVIVTGFFVGGIGLGICLAQCNVYVSRLEGGSTYLAYLHAFYGLGATVSPLIGTATVNSGVKWHYFYMILLGIMLANAVDLWFAFVEEETSENYRLNEQHELEEPEAQIANVTPTSGDMLEAIKNRSTWLMALFCLFYQGSEVSLAGWIVTYLLDYRHGNSKAVGYVASGFWGGLTIGRLFLTRALYKYFGVRRSVVITGVAAIAVVIAIWFTPNVIAAGCLVALSGVLIGPNYTLMVAVTPRMFPRKIQIISVTILTAFGSIGGAIFPFLVGLISQYSGTYVVLPVFVSLYSVMVLIWLALPNVEKEFKVGTPWWKRLW</sequence>
<dbReference type="SUPFAM" id="SSF103473">
    <property type="entry name" value="MFS general substrate transporter"/>
    <property type="match status" value="1"/>
</dbReference>
<evidence type="ECO:0000256" key="1">
    <source>
        <dbReference type="ARBA" id="ARBA00004141"/>
    </source>
</evidence>
<evidence type="ECO:0000313" key="7">
    <source>
        <dbReference type="EMBL" id="CAK7918026.1"/>
    </source>
</evidence>
<feature type="transmembrane region" description="Helical" evidence="5">
    <location>
        <begin position="96"/>
        <end position="121"/>
    </location>
</feature>
<feature type="domain" description="Major facilitator superfamily (MFS) profile" evidence="6">
    <location>
        <begin position="9"/>
        <end position="406"/>
    </location>
</feature>
<evidence type="ECO:0000313" key="8">
    <source>
        <dbReference type="Proteomes" id="UP001497600"/>
    </source>
</evidence>
<evidence type="ECO:0000256" key="4">
    <source>
        <dbReference type="ARBA" id="ARBA00023136"/>
    </source>
</evidence>
<feature type="transmembrane region" description="Helical" evidence="5">
    <location>
        <begin position="313"/>
        <end position="335"/>
    </location>
</feature>
<evidence type="ECO:0000259" key="6">
    <source>
        <dbReference type="PROSITE" id="PS50850"/>
    </source>
</evidence>
<keyword evidence="4 5" id="KW-0472">Membrane</keyword>
<feature type="transmembrane region" description="Helical" evidence="5">
    <location>
        <begin position="161"/>
        <end position="182"/>
    </location>
</feature>
<accession>A0ABP0EKP6</accession>
<comment type="subcellular location">
    <subcellularLocation>
        <location evidence="1">Membrane</location>
        <topology evidence="1">Multi-pass membrane protein</topology>
    </subcellularLocation>
</comment>
<reference evidence="7 8" key="1">
    <citation type="submission" date="2024-01" db="EMBL/GenBank/DDBJ databases">
        <authorList>
            <consortium name="Genoscope - CEA"/>
            <person name="William W."/>
        </authorList>
    </citation>
    <scope>NUCLEOTIDE SEQUENCE [LARGE SCALE GENOMIC DNA]</scope>
    <source>
        <strain evidence="7 8">29B2s-10</strain>
    </source>
</reference>
<feature type="transmembrane region" description="Helical" evidence="5">
    <location>
        <begin position="347"/>
        <end position="371"/>
    </location>
</feature>
<gene>
    <name evidence="7" type="ORF">CAAN4_G11364</name>
</gene>
<feature type="transmembrane region" description="Helical" evidence="5">
    <location>
        <begin position="225"/>
        <end position="247"/>
    </location>
</feature>
<dbReference type="Proteomes" id="UP001497600">
    <property type="component" value="Chromosome G"/>
</dbReference>
<dbReference type="InterPro" id="IPR011701">
    <property type="entry name" value="MFS"/>
</dbReference>
<dbReference type="PROSITE" id="PS50850">
    <property type="entry name" value="MFS"/>
    <property type="match status" value="1"/>
</dbReference>